<keyword evidence="6 17" id="KW-0547">Nucleotide-binding</keyword>
<dbReference type="PANTHER" id="PTHR12592">
    <property type="entry name" value="ATP-DEPENDENT (S)-NAD(P)H-HYDRATE DEHYDRATASE FAMILY MEMBER"/>
    <property type="match status" value="1"/>
</dbReference>
<feature type="binding site" evidence="18">
    <location>
        <position position="58"/>
    </location>
    <ligand>
        <name>K(+)</name>
        <dbReference type="ChEBI" id="CHEBI:29103"/>
    </ligand>
</feature>
<dbReference type="InterPro" id="IPR000631">
    <property type="entry name" value="CARKD"/>
</dbReference>
<comment type="subunit">
    <text evidence="17">Homotetramer.</text>
</comment>
<comment type="catalytic activity">
    <reaction evidence="16 17 19">
        <text>(6S)-NADPHX + ADP = AMP + phosphate + NADPH + H(+)</text>
        <dbReference type="Rhea" id="RHEA:32235"/>
        <dbReference type="ChEBI" id="CHEBI:15378"/>
        <dbReference type="ChEBI" id="CHEBI:43474"/>
        <dbReference type="ChEBI" id="CHEBI:57783"/>
        <dbReference type="ChEBI" id="CHEBI:64076"/>
        <dbReference type="ChEBI" id="CHEBI:456215"/>
        <dbReference type="ChEBI" id="CHEBI:456216"/>
        <dbReference type="EC" id="4.2.1.136"/>
    </reaction>
</comment>
<keyword evidence="9 18" id="KW-0630">Potassium</keyword>
<evidence type="ECO:0000256" key="17">
    <source>
        <dbReference type="HAMAP-Rule" id="MF_01965"/>
    </source>
</evidence>
<feature type="binding site" evidence="17">
    <location>
        <position position="263"/>
    </location>
    <ligand>
        <name>(6S)-NADPHX</name>
        <dbReference type="ChEBI" id="CHEBI:64076"/>
    </ligand>
</feature>
<evidence type="ECO:0000256" key="2">
    <source>
        <dbReference type="ARBA" id="ARBA00000909"/>
    </source>
</evidence>
<gene>
    <name evidence="18" type="primary">nnrE</name>
    <name evidence="17" type="synonym">nnrD</name>
    <name evidence="22" type="ORF">AFM12_04880</name>
</gene>
<dbReference type="EMBL" id="LGTQ01000005">
    <property type="protein sequence ID" value="KPM49906.1"/>
    <property type="molecule type" value="Genomic_DNA"/>
</dbReference>
<evidence type="ECO:0000256" key="18">
    <source>
        <dbReference type="HAMAP-Rule" id="MF_01966"/>
    </source>
</evidence>
<keyword evidence="13" id="KW-0511">Multifunctional enzyme</keyword>
<feature type="binding site" evidence="18">
    <location>
        <begin position="130"/>
        <end position="136"/>
    </location>
    <ligand>
        <name>(6S)-NADPHX</name>
        <dbReference type="ChEBI" id="CHEBI:64076"/>
    </ligand>
</feature>
<evidence type="ECO:0000256" key="3">
    <source>
        <dbReference type="ARBA" id="ARBA00006001"/>
    </source>
</evidence>
<dbReference type="PATRIC" id="fig|1605367.3.peg.2326"/>
<evidence type="ECO:0000259" key="20">
    <source>
        <dbReference type="PROSITE" id="PS51383"/>
    </source>
</evidence>
<reference evidence="22 23" key="1">
    <citation type="submission" date="2015-07" db="EMBL/GenBank/DDBJ databases">
        <title>The draft genome sequence of Leadbetterella sp. JN14-9.</title>
        <authorList>
            <person name="Liu Y."/>
            <person name="Du J."/>
            <person name="Shao Z."/>
        </authorList>
    </citation>
    <scope>NUCLEOTIDE SEQUENCE [LARGE SCALE GENOMIC DNA]</scope>
    <source>
        <strain evidence="22 23">JN14-9</strain>
    </source>
</reference>
<feature type="binding site" evidence="17">
    <location>
        <position position="377"/>
    </location>
    <ligand>
        <name>(6S)-NADPHX</name>
        <dbReference type="ChEBI" id="CHEBI:64076"/>
    </ligand>
</feature>
<evidence type="ECO:0000259" key="21">
    <source>
        <dbReference type="PROSITE" id="PS51385"/>
    </source>
</evidence>
<dbReference type="Gene3D" id="3.40.50.10260">
    <property type="entry name" value="YjeF N-terminal domain"/>
    <property type="match status" value="1"/>
</dbReference>
<dbReference type="PROSITE" id="PS51385">
    <property type="entry name" value="YJEF_N"/>
    <property type="match status" value="1"/>
</dbReference>
<accession>A0A0P7BRI0</accession>
<dbReference type="GO" id="GO:0005524">
    <property type="term" value="F:ATP binding"/>
    <property type="evidence" value="ECO:0007669"/>
    <property type="project" value="UniProtKB-UniRule"/>
</dbReference>
<keyword evidence="12 17" id="KW-0456">Lyase</keyword>
<evidence type="ECO:0000256" key="8">
    <source>
        <dbReference type="ARBA" id="ARBA00022857"/>
    </source>
</evidence>
<evidence type="ECO:0000256" key="14">
    <source>
        <dbReference type="ARBA" id="ARBA00025153"/>
    </source>
</evidence>
<keyword evidence="10 17" id="KW-0520">NAD</keyword>
<feature type="binding site" evidence="17">
    <location>
        <position position="441"/>
    </location>
    <ligand>
        <name>AMP</name>
        <dbReference type="ChEBI" id="CHEBI:456215"/>
    </ligand>
</feature>
<dbReference type="PROSITE" id="PS51383">
    <property type="entry name" value="YJEF_C_3"/>
    <property type="match status" value="1"/>
</dbReference>
<dbReference type="InterPro" id="IPR030677">
    <property type="entry name" value="Nnr"/>
</dbReference>
<feature type="binding site" evidence="18">
    <location>
        <begin position="57"/>
        <end position="61"/>
    </location>
    <ligand>
        <name>(6S)-NADPHX</name>
        <dbReference type="ChEBI" id="CHEBI:64076"/>
    </ligand>
</feature>
<evidence type="ECO:0000256" key="10">
    <source>
        <dbReference type="ARBA" id="ARBA00023027"/>
    </source>
</evidence>
<keyword evidence="11 18" id="KW-0413">Isomerase</keyword>
<comment type="catalytic activity">
    <reaction evidence="2 18 19">
        <text>(6R)-NADPHX = (6S)-NADPHX</text>
        <dbReference type="Rhea" id="RHEA:32227"/>
        <dbReference type="ChEBI" id="CHEBI:64076"/>
        <dbReference type="ChEBI" id="CHEBI:64077"/>
        <dbReference type="EC" id="5.1.99.6"/>
    </reaction>
</comment>
<comment type="catalytic activity">
    <reaction evidence="1 18 19">
        <text>(6R)-NADHX = (6S)-NADHX</text>
        <dbReference type="Rhea" id="RHEA:32215"/>
        <dbReference type="ChEBI" id="CHEBI:64074"/>
        <dbReference type="ChEBI" id="CHEBI:64075"/>
        <dbReference type="EC" id="5.1.99.6"/>
    </reaction>
</comment>
<evidence type="ECO:0000313" key="23">
    <source>
        <dbReference type="Proteomes" id="UP000050454"/>
    </source>
</evidence>
<dbReference type="Pfam" id="PF03853">
    <property type="entry name" value="YjeF_N"/>
    <property type="match status" value="1"/>
</dbReference>
<feature type="binding site" evidence="18">
    <location>
        <position position="126"/>
    </location>
    <ligand>
        <name>K(+)</name>
        <dbReference type="ChEBI" id="CHEBI:29103"/>
    </ligand>
</feature>
<keyword evidence="5 18" id="KW-0479">Metal-binding</keyword>
<dbReference type="GO" id="GO:0110051">
    <property type="term" value="P:metabolite repair"/>
    <property type="evidence" value="ECO:0007669"/>
    <property type="project" value="TreeGrafter"/>
</dbReference>
<dbReference type="GO" id="GO:0052856">
    <property type="term" value="F:NAD(P)HX epimerase activity"/>
    <property type="evidence" value="ECO:0007669"/>
    <property type="project" value="UniProtKB-UniRule"/>
</dbReference>
<evidence type="ECO:0000256" key="9">
    <source>
        <dbReference type="ARBA" id="ARBA00022958"/>
    </source>
</evidence>
<evidence type="ECO:0000256" key="13">
    <source>
        <dbReference type="ARBA" id="ARBA00023268"/>
    </source>
</evidence>
<sequence length="504" mass="55298">MKILSAEQIREADQYTIKYEPIVSSELMERAASKCSEWLRKKYDIHYSYQIFCGVGNNGGDGLAIARQLFQKGFDVKVYQVAFSSKKSPDFILNEKRIQDMDIPYKIIKRPSEFPPIKQQKNIVIDTLFGSGLNRPARGLAADMISYLNQESRHTISIDLPSGLFPEDNSENDMDFVIKARHTLTFELPKLALLFPENGPFVGQWHLLPIGLHPRFISEAETNYHFLTLEEIKPLLQKRKKYTHKGSFGHVKIVAGSRGKMGAAILATKAALRSGAGLVTAHIPGCGLESMQTSTPEAMVEENSGTNILQESSVETTGYSLGIGPGIGKDHSTKNFLRALLKNCKSPAVLDADALNIIAEDESCQKLIPALSILTPHPKEFQRIAGEYKGDLEKLQKQKDLARKLNCIVVLKGAHTSICMPDGRIYFNSTGNPGMATGGSGDVLTGLIAGLLAQGYSPENTALIAVFLHGMAGDYAAAEESVESLIASDLIHQFGKVFRNLIDS</sequence>
<proteinExistence type="inferred from homology"/>
<keyword evidence="7 17" id="KW-0067">ATP-binding</keyword>
<evidence type="ECO:0000256" key="7">
    <source>
        <dbReference type="ARBA" id="ARBA00022840"/>
    </source>
</evidence>
<keyword evidence="8 17" id="KW-0521">NADP</keyword>
<feature type="binding site" evidence="18">
    <location>
        <position position="159"/>
    </location>
    <ligand>
        <name>(6S)-NADPHX</name>
        <dbReference type="ChEBI" id="CHEBI:64076"/>
    </ligand>
</feature>
<evidence type="ECO:0000256" key="12">
    <source>
        <dbReference type="ARBA" id="ARBA00023239"/>
    </source>
</evidence>
<comment type="cofactor">
    <cofactor evidence="17">
        <name>Mg(2+)</name>
        <dbReference type="ChEBI" id="CHEBI:18420"/>
    </cofactor>
</comment>
<dbReference type="InterPro" id="IPR004443">
    <property type="entry name" value="YjeF_N_dom"/>
</dbReference>
<dbReference type="STRING" id="1605367.AFM12_04880"/>
<evidence type="ECO:0000256" key="19">
    <source>
        <dbReference type="PIRNR" id="PIRNR017184"/>
    </source>
</evidence>
<dbReference type="Gene3D" id="3.40.1190.20">
    <property type="match status" value="1"/>
</dbReference>
<feature type="binding site" evidence="17">
    <location>
        <begin position="412"/>
        <end position="416"/>
    </location>
    <ligand>
        <name>AMP</name>
        <dbReference type="ChEBI" id="CHEBI:456215"/>
    </ligand>
</feature>
<dbReference type="CDD" id="cd01171">
    <property type="entry name" value="YXKO-related"/>
    <property type="match status" value="1"/>
</dbReference>
<dbReference type="Pfam" id="PF01256">
    <property type="entry name" value="Carb_kinase"/>
    <property type="match status" value="1"/>
</dbReference>
<dbReference type="PIRSF" id="PIRSF017184">
    <property type="entry name" value="Nnr"/>
    <property type="match status" value="1"/>
</dbReference>
<dbReference type="EC" id="5.1.99.6" evidence="19"/>
<evidence type="ECO:0000256" key="11">
    <source>
        <dbReference type="ARBA" id="ARBA00023235"/>
    </source>
</evidence>
<dbReference type="RefSeq" id="WP_055144441.1">
    <property type="nucleotide sequence ID" value="NZ_JXSZ01000005.1"/>
</dbReference>
<dbReference type="InterPro" id="IPR017953">
    <property type="entry name" value="Carbohydrate_kinase_pred_CS"/>
</dbReference>
<dbReference type="HAMAP" id="MF_01965">
    <property type="entry name" value="NADHX_dehydratase"/>
    <property type="match status" value="1"/>
</dbReference>
<evidence type="ECO:0000256" key="5">
    <source>
        <dbReference type="ARBA" id="ARBA00022723"/>
    </source>
</evidence>
<feature type="domain" description="YjeF N-terminal" evidence="21">
    <location>
        <begin position="9"/>
        <end position="218"/>
    </location>
</feature>
<feature type="binding site" evidence="18">
    <location>
        <position position="162"/>
    </location>
    <ligand>
        <name>K(+)</name>
        <dbReference type="ChEBI" id="CHEBI:29103"/>
    </ligand>
</feature>
<comment type="function">
    <text evidence="14 19">Bifunctional enzyme that catalyzes the epimerization of the S- and R-forms of NAD(P)HX and the dehydration of the S-form of NAD(P)HX at the expense of ADP, which is converted to AMP. This allows the repair of both epimers of NAD(P)HX, a damaged form of NAD(P)H that is a result of enzymatic or heat-dependent hydration.</text>
</comment>
<evidence type="ECO:0000256" key="15">
    <source>
        <dbReference type="ARBA" id="ARBA00048238"/>
    </source>
</evidence>
<comment type="similarity">
    <text evidence="17">Belongs to the NnrD/CARKD family.</text>
</comment>
<dbReference type="SUPFAM" id="SSF53613">
    <property type="entry name" value="Ribokinase-like"/>
    <property type="match status" value="1"/>
</dbReference>
<organism evidence="22 23">
    <name type="scientific">Jiulongibacter sediminis</name>
    <dbReference type="NCBI Taxonomy" id="1605367"/>
    <lineage>
        <taxon>Bacteria</taxon>
        <taxon>Pseudomonadati</taxon>
        <taxon>Bacteroidota</taxon>
        <taxon>Cytophagia</taxon>
        <taxon>Cytophagales</taxon>
        <taxon>Leadbetterellaceae</taxon>
        <taxon>Jiulongibacter</taxon>
    </lineage>
</organism>
<dbReference type="GO" id="GO:0046496">
    <property type="term" value="P:nicotinamide nucleotide metabolic process"/>
    <property type="evidence" value="ECO:0007669"/>
    <property type="project" value="UniProtKB-UniRule"/>
</dbReference>
<evidence type="ECO:0000313" key="22">
    <source>
        <dbReference type="EMBL" id="KPM49906.1"/>
    </source>
</evidence>
<dbReference type="InterPro" id="IPR036652">
    <property type="entry name" value="YjeF_N_dom_sf"/>
</dbReference>
<name>A0A0P7BRI0_9BACT</name>
<comment type="caution">
    <text evidence="18">Lacks conserved residue(s) required for the propagation of feature annotation.</text>
</comment>
<dbReference type="NCBIfam" id="TIGR00196">
    <property type="entry name" value="yjeF_cterm"/>
    <property type="match status" value="1"/>
</dbReference>
<comment type="catalytic activity">
    <reaction evidence="15 17 19">
        <text>(6S)-NADHX + ADP = AMP + phosphate + NADH + H(+)</text>
        <dbReference type="Rhea" id="RHEA:32223"/>
        <dbReference type="ChEBI" id="CHEBI:15378"/>
        <dbReference type="ChEBI" id="CHEBI:43474"/>
        <dbReference type="ChEBI" id="CHEBI:57945"/>
        <dbReference type="ChEBI" id="CHEBI:64074"/>
        <dbReference type="ChEBI" id="CHEBI:456215"/>
        <dbReference type="ChEBI" id="CHEBI:456216"/>
        <dbReference type="EC" id="4.2.1.136"/>
    </reaction>
</comment>
<dbReference type="AlphaFoldDB" id="A0A0P7BRI0"/>
<protein>
    <recommendedName>
        <fullName evidence="19">Bifunctional NAD(P)H-hydrate repair enzyme</fullName>
    </recommendedName>
    <alternativeName>
        <fullName evidence="19">Nicotinamide nucleotide repair protein</fullName>
    </alternativeName>
    <domain>
        <recommendedName>
            <fullName evidence="19">ADP-dependent (S)-NAD(P)H-hydrate dehydratase</fullName>
            <ecNumber evidence="19">4.2.1.136</ecNumber>
        </recommendedName>
        <alternativeName>
            <fullName evidence="19">ADP-dependent NAD(P)HX dehydratase</fullName>
        </alternativeName>
    </domain>
    <domain>
        <recommendedName>
            <fullName evidence="19">NAD(P)H-hydrate epimerase</fullName>
            <ecNumber evidence="19">5.1.99.6</ecNumber>
        </recommendedName>
    </domain>
</protein>
<comment type="similarity">
    <text evidence="3 19">In the N-terminal section; belongs to the NnrE/AIBP family.</text>
</comment>
<dbReference type="GO" id="GO:0046872">
    <property type="term" value="F:metal ion binding"/>
    <property type="evidence" value="ECO:0007669"/>
    <property type="project" value="UniProtKB-UniRule"/>
</dbReference>
<dbReference type="GO" id="GO:0052855">
    <property type="term" value="F:ADP-dependent NAD(P)H-hydrate dehydratase activity"/>
    <property type="evidence" value="ECO:0007669"/>
    <property type="project" value="UniProtKB-UniRule"/>
</dbReference>
<keyword evidence="23" id="KW-1185">Reference proteome</keyword>
<dbReference type="SUPFAM" id="SSF64153">
    <property type="entry name" value="YjeF N-terminal domain-like"/>
    <property type="match status" value="1"/>
</dbReference>
<evidence type="ECO:0000256" key="16">
    <source>
        <dbReference type="ARBA" id="ARBA00049209"/>
    </source>
</evidence>
<dbReference type="EC" id="4.2.1.136" evidence="19"/>
<dbReference type="NCBIfam" id="TIGR00197">
    <property type="entry name" value="yjeF_nterm"/>
    <property type="match status" value="1"/>
</dbReference>
<comment type="cofactor">
    <cofactor evidence="18 19">
        <name>K(+)</name>
        <dbReference type="ChEBI" id="CHEBI:29103"/>
    </cofactor>
    <text evidence="18 19">Binds 1 potassium ion per subunit.</text>
</comment>
<evidence type="ECO:0000256" key="1">
    <source>
        <dbReference type="ARBA" id="ARBA00000013"/>
    </source>
</evidence>
<dbReference type="PANTHER" id="PTHR12592:SF0">
    <property type="entry name" value="ATP-DEPENDENT (S)-NAD(P)H-HYDRATE DEHYDRATASE"/>
    <property type="match status" value="1"/>
</dbReference>
<comment type="function">
    <text evidence="17">Catalyzes the dehydration of the S-form of NAD(P)HX at the expense of ADP, which is converted to AMP. Together with NAD(P)HX epimerase, which catalyzes the epimerization of the S- and R-forms, the enzyme allows the repair of both epimers of NAD(P)HX, a damaged form of NAD(P)H that is a result of enzymatic or heat-dependent hydration.</text>
</comment>
<comment type="caution">
    <text evidence="22">The sequence shown here is derived from an EMBL/GenBank/DDBJ whole genome shotgun (WGS) entry which is preliminary data.</text>
</comment>
<evidence type="ECO:0000256" key="6">
    <source>
        <dbReference type="ARBA" id="ARBA00022741"/>
    </source>
</evidence>
<dbReference type="PROSITE" id="PS01050">
    <property type="entry name" value="YJEF_C_2"/>
    <property type="match status" value="1"/>
</dbReference>
<comment type="similarity">
    <text evidence="4 19">In the C-terminal section; belongs to the NnrD/CARKD family.</text>
</comment>
<dbReference type="HAMAP" id="MF_01966">
    <property type="entry name" value="NADHX_epimerase"/>
    <property type="match status" value="1"/>
</dbReference>
<dbReference type="OrthoDB" id="9806925at2"/>
<comment type="similarity">
    <text evidence="18">Belongs to the NnrE/AIBP family.</text>
</comment>
<dbReference type="InterPro" id="IPR029056">
    <property type="entry name" value="Ribokinase-like"/>
</dbReference>
<comment type="function">
    <text evidence="18">Catalyzes the epimerization of the S- and R-forms of NAD(P)HX, a damaged form of NAD(P)H that is a result of enzymatic or heat-dependent hydration. This is a prerequisite for the S-specific NAD(P)H-hydrate dehydratase to allow the repair of both epimers of NAD(P)HX.</text>
</comment>
<dbReference type="Proteomes" id="UP000050454">
    <property type="component" value="Unassembled WGS sequence"/>
</dbReference>
<feature type="binding site" evidence="17">
    <location>
        <position position="442"/>
    </location>
    <ligand>
        <name>(6S)-NADPHX</name>
        <dbReference type="ChEBI" id="CHEBI:64076"/>
    </ligand>
</feature>
<feature type="domain" description="YjeF C-terminal" evidence="20">
    <location>
        <begin position="228"/>
        <end position="501"/>
    </location>
</feature>
<feature type="binding site" evidence="17">
    <location>
        <position position="326"/>
    </location>
    <ligand>
        <name>(6S)-NADPHX</name>
        <dbReference type="ChEBI" id="CHEBI:64076"/>
    </ligand>
</feature>
<evidence type="ECO:0000256" key="4">
    <source>
        <dbReference type="ARBA" id="ARBA00009524"/>
    </source>
</evidence>